<dbReference type="AlphaFoldDB" id="A0A3R8Q5Z8"/>
<evidence type="ECO:0000256" key="1">
    <source>
        <dbReference type="ARBA" id="ARBA00001957"/>
    </source>
</evidence>
<comment type="cofactor">
    <cofactor evidence="1">
        <name>pantetheine 4'-phosphate</name>
        <dbReference type="ChEBI" id="CHEBI:47942"/>
    </cofactor>
</comment>
<dbReference type="Gene3D" id="3.40.50.980">
    <property type="match status" value="2"/>
</dbReference>
<sequence length="865" mass="92393">TDGQIEYLGRVDDQVKIRGFRIELGEIDTVLAAHPDIAQAAVVVREDQPGDKRLVGYVVAAPGTAVDPAGLRAYVARAVPEYMVPSAVLVLDALPLTPNGKLDRRALPAPEFAASTAGRAPRTPQEEILCQVFAEVLGVERVSIDDNFFELGGHSLLATRLVSRVRSVLGVELGIRALFESPSVAGLGERLAGAGAGRAVLRAVERPELVPVSFAQRRLWFLGRLEGPSATYNIPLVVRLRGALDVAALNAAFTDVVGRHESLRTVFGEADGQPYQRVLGVEEAGVEVEVRKSSAETLDADVESVSGYAFDLESEIPLRAWSFEVGADDSVLVAVVHHIAGDGWSLGPLARDLAVAYAARCEGVAPGWEPLPVQYADYTLWQRELLGDEGDPGSLGAAQLEFWRSELAAIPEELTLPFDRSRPVVASYAGDVVELAFDVRVHRGVLGLARERGASVFMVMQAAVAALLSRLGAGEDIPIGSPVAGRLDEALDDLVGFFVNTLVLRTDVSGDPSFADLVERVRETDLRAFGAQDVPFERLVEVLNPVRSMGRHPLFQVALAFQNAPVSDLVMPGLEVEAGPGGTGAAKFDLSFNLAESFTGAGEPAGISGGIEFATDVFDRSTIERMAGWLTRLLEQVLADPRQPVSKARFLDAGERRLVLEEWNETGRELPGGTLPVLFEEQVARTPDAGAVVFEGVELSYRELNARANRLARVLVEQGAGPERFVAVALPRSAELVVALLAVLKTGAAYVPIDPDYPADRIAYILADADPMAVITVGDSGVVLPAGTGRILLDDTATQQALDAQASSDLADTERRAPLNAGAPAYVIYTSGSTGRPKGVVVEHRSVVDYVRWAVETYPGVRGNA</sequence>
<dbReference type="SUPFAM" id="SSF56801">
    <property type="entry name" value="Acetyl-CoA synthetase-like"/>
    <property type="match status" value="2"/>
</dbReference>
<feature type="domain" description="Carrier" evidence="5">
    <location>
        <begin position="120"/>
        <end position="195"/>
    </location>
</feature>
<comment type="caution">
    <text evidence="6">The sequence shown here is derived from an EMBL/GenBank/DDBJ whole genome shotgun (WGS) entry which is preliminary data.</text>
</comment>
<dbReference type="PROSITE" id="PS00455">
    <property type="entry name" value="AMP_BINDING"/>
    <property type="match status" value="1"/>
</dbReference>
<organism evidence="6 7">
    <name type="scientific">Streptomyces griseofuscus</name>
    <dbReference type="NCBI Taxonomy" id="146922"/>
    <lineage>
        <taxon>Bacteria</taxon>
        <taxon>Bacillati</taxon>
        <taxon>Actinomycetota</taxon>
        <taxon>Actinomycetes</taxon>
        <taxon>Kitasatosporales</taxon>
        <taxon>Streptomycetaceae</taxon>
        <taxon>Streptomyces</taxon>
    </lineage>
</organism>
<dbReference type="CDD" id="cd19540">
    <property type="entry name" value="LCL_NRPS-like"/>
    <property type="match status" value="1"/>
</dbReference>
<dbReference type="GO" id="GO:0008610">
    <property type="term" value="P:lipid biosynthetic process"/>
    <property type="evidence" value="ECO:0007669"/>
    <property type="project" value="UniProtKB-ARBA"/>
</dbReference>
<dbReference type="Gene3D" id="1.10.1200.10">
    <property type="entry name" value="ACP-like"/>
    <property type="match status" value="1"/>
</dbReference>
<dbReference type="InterPro" id="IPR009081">
    <property type="entry name" value="PP-bd_ACP"/>
</dbReference>
<keyword evidence="7" id="KW-1185">Reference proteome</keyword>
<dbReference type="Gene3D" id="3.30.559.30">
    <property type="entry name" value="Nonribosomal peptide synthetase, condensation domain"/>
    <property type="match status" value="1"/>
</dbReference>
<dbReference type="FunFam" id="3.40.50.980:FF:000001">
    <property type="entry name" value="Non-ribosomal peptide synthetase"/>
    <property type="match status" value="1"/>
</dbReference>
<dbReference type="GO" id="GO:0003824">
    <property type="term" value="F:catalytic activity"/>
    <property type="evidence" value="ECO:0007669"/>
    <property type="project" value="InterPro"/>
</dbReference>
<dbReference type="PROSITE" id="PS00012">
    <property type="entry name" value="PHOSPHOPANTETHEINE"/>
    <property type="match status" value="1"/>
</dbReference>
<keyword evidence="4" id="KW-0597">Phosphoprotein</keyword>
<dbReference type="PANTHER" id="PTHR45527">
    <property type="entry name" value="NONRIBOSOMAL PEPTIDE SYNTHETASE"/>
    <property type="match status" value="1"/>
</dbReference>
<evidence type="ECO:0000256" key="2">
    <source>
        <dbReference type="ARBA" id="ARBA00006432"/>
    </source>
</evidence>
<keyword evidence="3" id="KW-0596">Phosphopantetheine</keyword>
<dbReference type="FunFam" id="3.30.300.30:FF:000010">
    <property type="entry name" value="Enterobactin synthetase component F"/>
    <property type="match status" value="1"/>
</dbReference>
<dbReference type="GO" id="GO:0043041">
    <property type="term" value="P:amino acid activation for nonribosomal peptide biosynthetic process"/>
    <property type="evidence" value="ECO:0007669"/>
    <property type="project" value="TreeGrafter"/>
</dbReference>
<dbReference type="InterPro" id="IPR020806">
    <property type="entry name" value="PKS_PP-bd"/>
</dbReference>
<dbReference type="EMBL" id="PDES01000038">
    <property type="protein sequence ID" value="RRQ77243.1"/>
    <property type="molecule type" value="Genomic_DNA"/>
</dbReference>
<dbReference type="FunFam" id="1.10.1200.10:FF:000005">
    <property type="entry name" value="Nonribosomal peptide synthetase 1"/>
    <property type="match status" value="1"/>
</dbReference>
<dbReference type="PANTHER" id="PTHR45527:SF1">
    <property type="entry name" value="FATTY ACID SYNTHASE"/>
    <property type="match status" value="1"/>
</dbReference>
<dbReference type="SMART" id="SM00823">
    <property type="entry name" value="PKS_PP"/>
    <property type="match status" value="1"/>
</dbReference>
<dbReference type="GO" id="GO:0005829">
    <property type="term" value="C:cytosol"/>
    <property type="evidence" value="ECO:0007669"/>
    <property type="project" value="TreeGrafter"/>
</dbReference>
<evidence type="ECO:0000256" key="4">
    <source>
        <dbReference type="ARBA" id="ARBA00022553"/>
    </source>
</evidence>
<dbReference type="Pfam" id="PF00501">
    <property type="entry name" value="AMP-binding"/>
    <property type="match status" value="1"/>
</dbReference>
<dbReference type="InterPro" id="IPR023213">
    <property type="entry name" value="CAT-like_dom_sf"/>
</dbReference>
<dbReference type="InterPro" id="IPR020845">
    <property type="entry name" value="AMP-binding_CS"/>
</dbReference>
<name>A0A3R8Q5Z8_9ACTN</name>
<dbReference type="FunFam" id="3.30.559.10:FF:000012">
    <property type="entry name" value="Non-ribosomal peptide synthetase"/>
    <property type="match status" value="1"/>
</dbReference>
<dbReference type="InterPro" id="IPR036736">
    <property type="entry name" value="ACP-like_sf"/>
</dbReference>
<proteinExistence type="inferred from homology"/>
<dbReference type="GO" id="GO:0031177">
    <property type="term" value="F:phosphopantetheine binding"/>
    <property type="evidence" value="ECO:0007669"/>
    <property type="project" value="InterPro"/>
</dbReference>
<dbReference type="SUPFAM" id="SSF47336">
    <property type="entry name" value="ACP-like"/>
    <property type="match status" value="1"/>
</dbReference>
<gene>
    <name evidence="6" type="ORF">CQW44_37695</name>
</gene>
<dbReference type="GO" id="GO:0044550">
    <property type="term" value="P:secondary metabolite biosynthetic process"/>
    <property type="evidence" value="ECO:0007669"/>
    <property type="project" value="TreeGrafter"/>
</dbReference>
<dbReference type="SUPFAM" id="SSF52777">
    <property type="entry name" value="CoA-dependent acyltransferases"/>
    <property type="match status" value="2"/>
</dbReference>
<evidence type="ECO:0000256" key="3">
    <source>
        <dbReference type="ARBA" id="ARBA00022450"/>
    </source>
</evidence>
<dbReference type="GO" id="GO:0017000">
    <property type="term" value="P:antibiotic biosynthetic process"/>
    <property type="evidence" value="ECO:0007669"/>
    <property type="project" value="UniProtKB-ARBA"/>
</dbReference>
<protein>
    <submittedName>
        <fullName evidence="6">Non-ribosomal peptide synthetase</fullName>
    </submittedName>
</protein>
<dbReference type="Pfam" id="PF00668">
    <property type="entry name" value="Condensation"/>
    <property type="match status" value="1"/>
</dbReference>
<dbReference type="RefSeq" id="WP_148103086.1">
    <property type="nucleotide sequence ID" value="NZ_PDER01000049.1"/>
</dbReference>
<dbReference type="InterPro" id="IPR001242">
    <property type="entry name" value="Condensation_dom"/>
</dbReference>
<dbReference type="InterPro" id="IPR006162">
    <property type="entry name" value="Ppantetheine_attach_site"/>
</dbReference>
<dbReference type="InterPro" id="IPR045851">
    <property type="entry name" value="AMP-bd_C_sf"/>
</dbReference>
<evidence type="ECO:0000313" key="6">
    <source>
        <dbReference type="EMBL" id="RRQ77243.1"/>
    </source>
</evidence>
<feature type="non-terminal residue" evidence="6">
    <location>
        <position position="1"/>
    </location>
</feature>
<feature type="non-terminal residue" evidence="6">
    <location>
        <position position="865"/>
    </location>
</feature>
<evidence type="ECO:0000259" key="5">
    <source>
        <dbReference type="PROSITE" id="PS50075"/>
    </source>
</evidence>
<dbReference type="Pfam" id="PF13193">
    <property type="entry name" value="AMP-binding_C"/>
    <property type="match status" value="1"/>
</dbReference>
<reference evidence="6 7" key="1">
    <citation type="submission" date="2017-10" db="EMBL/GenBank/DDBJ databases">
        <title>Draft genome of actinobacteria isolated from guarana (Paullinia cupana (Mart.) Ducke.</title>
        <authorList>
            <person name="Siqueira K.A."/>
            <person name="Liotti R.G."/>
            <person name="Mendes T.A."/>
            <person name="Soares M.A."/>
        </authorList>
    </citation>
    <scope>NUCLEOTIDE SEQUENCE [LARGE SCALE GENOMIC DNA]</scope>
    <source>
        <strain evidence="6 7">199</strain>
    </source>
</reference>
<evidence type="ECO:0000313" key="7">
    <source>
        <dbReference type="Proteomes" id="UP000276379"/>
    </source>
</evidence>
<dbReference type="PROSITE" id="PS50075">
    <property type="entry name" value="CARRIER"/>
    <property type="match status" value="1"/>
</dbReference>
<accession>A0A3R8Q5Z8</accession>
<comment type="similarity">
    <text evidence="2">Belongs to the ATP-dependent AMP-binding enzyme family.</text>
</comment>
<dbReference type="Pfam" id="PF00550">
    <property type="entry name" value="PP-binding"/>
    <property type="match status" value="1"/>
</dbReference>
<dbReference type="InterPro" id="IPR025110">
    <property type="entry name" value="AMP-bd_C"/>
</dbReference>
<dbReference type="Proteomes" id="UP000276379">
    <property type="component" value="Unassembled WGS sequence"/>
</dbReference>
<dbReference type="Gene3D" id="3.30.300.30">
    <property type="match status" value="1"/>
</dbReference>
<dbReference type="Gene3D" id="3.30.559.10">
    <property type="entry name" value="Chloramphenicol acetyltransferase-like domain"/>
    <property type="match status" value="1"/>
</dbReference>
<dbReference type="InterPro" id="IPR000873">
    <property type="entry name" value="AMP-dep_synth/lig_dom"/>
</dbReference>